<comment type="caution">
    <text evidence="1">The sequence shown here is derived from an EMBL/GenBank/DDBJ whole genome shotgun (WGS) entry which is preliminary data.</text>
</comment>
<evidence type="ECO:0000313" key="1">
    <source>
        <dbReference type="EMBL" id="GEM40873.1"/>
    </source>
</evidence>
<reference evidence="1 2" key="1">
    <citation type="submission" date="2019-07" db="EMBL/GenBank/DDBJ databases">
        <title>Whole genome shotgun sequence of Nocardia ninae NBRC 108245.</title>
        <authorList>
            <person name="Hosoyama A."/>
            <person name="Uohara A."/>
            <person name="Ohji S."/>
            <person name="Ichikawa N."/>
        </authorList>
    </citation>
    <scope>NUCLEOTIDE SEQUENCE [LARGE SCALE GENOMIC DNA]</scope>
    <source>
        <strain evidence="1 2">NBRC 108245</strain>
    </source>
</reference>
<organism evidence="1 2">
    <name type="scientific">Nocardia ninae NBRC 108245</name>
    <dbReference type="NCBI Taxonomy" id="1210091"/>
    <lineage>
        <taxon>Bacteria</taxon>
        <taxon>Bacillati</taxon>
        <taxon>Actinomycetota</taxon>
        <taxon>Actinomycetes</taxon>
        <taxon>Mycobacteriales</taxon>
        <taxon>Nocardiaceae</taxon>
        <taxon>Nocardia</taxon>
    </lineage>
</organism>
<dbReference type="AlphaFoldDB" id="A0A511MJT1"/>
<gene>
    <name evidence="1" type="ORF">NN4_53920</name>
</gene>
<accession>A0A511MJT1</accession>
<dbReference type="RefSeq" id="WP_147136922.1">
    <property type="nucleotide sequence ID" value="NZ_BJXA01000042.1"/>
</dbReference>
<keyword evidence="2" id="KW-1185">Reference proteome</keyword>
<dbReference type="Proteomes" id="UP000321424">
    <property type="component" value="Unassembled WGS sequence"/>
</dbReference>
<dbReference type="EMBL" id="BJXA01000042">
    <property type="protein sequence ID" value="GEM40873.1"/>
    <property type="molecule type" value="Genomic_DNA"/>
</dbReference>
<sequence length="153" mass="17373">MKTIELRWHSEHDHAAIVNVVDDFDLKNYDDRALVDAVLELGQYTAIANEESDFKAEIVEFRPDAELLKMEDEHMKTVVIEYVETRGCIVKVAVPFDWRIEDYEETIDDDVACLDESDVKVDSVDRGGFVVLQTAGFDPTLPVLYGDDSVCGR</sequence>
<proteinExistence type="predicted"/>
<evidence type="ECO:0000313" key="2">
    <source>
        <dbReference type="Proteomes" id="UP000321424"/>
    </source>
</evidence>
<name>A0A511MJT1_9NOCA</name>
<protein>
    <submittedName>
        <fullName evidence="1">Uncharacterized protein</fullName>
    </submittedName>
</protein>